<dbReference type="PANTHER" id="PTHR33371">
    <property type="entry name" value="INTERMEMBRANE PHOSPHOLIPID TRANSPORT SYSTEM BINDING PROTEIN MLAD-RELATED"/>
    <property type="match status" value="1"/>
</dbReference>
<dbReference type="PANTHER" id="PTHR33371:SF15">
    <property type="entry name" value="LIPOPROTEIN LPRN"/>
    <property type="match status" value="1"/>
</dbReference>
<dbReference type="OrthoDB" id="4368973at2"/>
<dbReference type="EMBL" id="RFFH01000011">
    <property type="protein sequence ID" value="RMI30041.1"/>
    <property type="molecule type" value="Genomic_DNA"/>
</dbReference>
<dbReference type="PROSITE" id="PS51257">
    <property type="entry name" value="PROKAR_LIPOPROTEIN"/>
    <property type="match status" value="1"/>
</dbReference>
<comment type="caution">
    <text evidence="2">The sequence shown here is derived from an EMBL/GenBank/DDBJ whole genome shotgun (WGS) entry which is preliminary data.</text>
</comment>
<proteinExistence type="predicted"/>
<dbReference type="Proteomes" id="UP000279275">
    <property type="component" value="Unassembled WGS sequence"/>
</dbReference>
<dbReference type="AlphaFoldDB" id="A0A3M2KXR0"/>
<evidence type="ECO:0000313" key="3">
    <source>
        <dbReference type="Proteomes" id="UP000279275"/>
    </source>
</evidence>
<reference evidence="2 3" key="1">
    <citation type="submission" date="2018-10" db="EMBL/GenBank/DDBJ databases">
        <title>Isolation from cow dung.</title>
        <authorList>
            <person name="Ling L."/>
        </authorList>
    </citation>
    <scope>NUCLEOTIDE SEQUENCE [LARGE SCALE GENOMIC DNA]</scope>
    <source>
        <strain evidence="2 3">NEAU-LL90</strain>
    </source>
</reference>
<evidence type="ECO:0000259" key="1">
    <source>
        <dbReference type="Pfam" id="PF02470"/>
    </source>
</evidence>
<sequence>MKRKAFAVTALAVLTAGCDLGSGGLPLPGTTTSGPSYHLRVEFADVLNLPQGATVISNGVRIGRLTGMTVVDQAPGADRAHSGYVVADVAIRSSVHLPVGTTAALRQETPLGDVHIALTPPVGATAPDLPPDATIPLADTSKSPPIEDVLAGLSTFVGSGAITDMQHIVRDVNGVLPADPRDTAHLSGLVGSDLTDLGDHLDSVDHLLDGLQATVDDGLRANTSFLDELLTPYGVQHTTDVVNAEIGVVFVLTALGPVAPATRWLAPLVQSLDDATRAVVPMLFGSSVFDTGSPSNLNKLVDLLQHRIIPFAQAPKVNLRGITVDPPAGTSAVSAEEQTGRIVDTLRMIGAVR</sequence>
<dbReference type="Pfam" id="PF02470">
    <property type="entry name" value="MlaD"/>
    <property type="match status" value="1"/>
</dbReference>
<feature type="domain" description="Mce/MlaD" evidence="1">
    <location>
        <begin position="36"/>
        <end position="121"/>
    </location>
</feature>
<evidence type="ECO:0000313" key="2">
    <source>
        <dbReference type="EMBL" id="RMI30041.1"/>
    </source>
</evidence>
<dbReference type="RefSeq" id="WP_122190114.1">
    <property type="nucleotide sequence ID" value="NZ_RFFH01000011.1"/>
</dbReference>
<gene>
    <name evidence="2" type="ORF">EBN03_22630</name>
</gene>
<dbReference type="InterPro" id="IPR003399">
    <property type="entry name" value="Mce/MlaD"/>
</dbReference>
<organism evidence="2 3">
    <name type="scientific">Nocardia stercoris</name>
    <dbReference type="NCBI Taxonomy" id="2483361"/>
    <lineage>
        <taxon>Bacteria</taxon>
        <taxon>Bacillati</taxon>
        <taxon>Actinomycetota</taxon>
        <taxon>Actinomycetes</taxon>
        <taxon>Mycobacteriales</taxon>
        <taxon>Nocardiaceae</taxon>
        <taxon>Nocardia</taxon>
    </lineage>
</organism>
<dbReference type="GO" id="GO:0005576">
    <property type="term" value="C:extracellular region"/>
    <property type="evidence" value="ECO:0007669"/>
    <property type="project" value="TreeGrafter"/>
</dbReference>
<dbReference type="InterPro" id="IPR052336">
    <property type="entry name" value="MlaD_Phospholipid_Transporter"/>
</dbReference>
<keyword evidence="3" id="KW-1185">Reference proteome</keyword>
<name>A0A3M2KXR0_9NOCA</name>
<accession>A0A3M2KXR0</accession>
<protein>
    <submittedName>
        <fullName evidence="2">MCE family protein</fullName>
    </submittedName>
</protein>